<evidence type="ECO:0000313" key="4">
    <source>
        <dbReference type="EMBL" id="CAH3017453.1"/>
    </source>
</evidence>
<evidence type="ECO:0000313" key="5">
    <source>
        <dbReference type="Proteomes" id="UP001159427"/>
    </source>
</evidence>
<evidence type="ECO:0000256" key="1">
    <source>
        <dbReference type="SAM" id="Coils"/>
    </source>
</evidence>
<dbReference type="PANTHER" id="PTHR48169:SF3">
    <property type="entry name" value="CASP8 AND FADD LIKE APOPTOSIS REGULATOR"/>
    <property type="match status" value="1"/>
</dbReference>
<sequence>MSEFEYNNLLFQISQRLDNINAGKQLLVICRGKLAPRNEESIPTFSLFEELEEKGFLSSDRLMVLKAILKGVKEWAFLEEVETFACKRKEYNNLLEQIIQVLDELNDLERLISICRGNITEGRRASIHDVRSLFKELESNNCLGIDCLEIVKEILTQTEETDLLKEVEEFEQRQRSENKFERRKGISPCPFCTIHSPLISSLFSCHSIVSYRQTGGSPPLTTTFTIQNPVRIGCQFVLYILVLNVKTVFKVVAGGLTIAASLDLLIRSSSYDQLITAVNTCVLPAGANLIQMTEGCVCLKVQVGSLAALDTLWRLYKEGTLKATLQTLLVTEEVIELARGEHVEAVVTINEQEYERVRYKLANQTQDPLGREEKRPKYLDQEKYDYIQNYLEQSREQTKEVDSHSVTTDTSDSGILGSNSASSEVGTEETSDSPPKLCLKDVNEQVTQDLTRRLKSDKVALERFYRSFGLNPMKLRTKELLDIKDLFPDTSVKTLKDVFEALKLYDLAELLEKASKPRALRPVISLKEIEKLPSAKSRPTKIYTKAEVLIIDCSGCDGAGDDPEHFGSFFKTLSQQSQVTLLEAKDSRKLREELDKLEEEEMSLKVTMREKHWNARSKNIPPKVIVGDPVFRGSLRREEIIQKRREIKKKEEELQEENEKFKSAFCLFFSIGNESTLFVFVLTANRFVHIDEGVLNWIEAMKKFLKDKLSLIPHSKLVIINDPSRVMSPGKIPPETLQVFLPRQIGLGRMLELLKKRYKSLDLVAIMLELKRTCLEIPLDDDVWYSIHEVQVHENLSCIPRLQKMEQM</sequence>
<feature type="compositionally biased region" description="Low complexity" evidence="2">
    <location>
        <begin position="404"/>
        <end position="413"/>
    </location>
</feature>
<dbReference type="InterPro" id="IPR049341">
    <property type="entry name" value="TRADD-like_N"/>
</dbReference>
<evidence type="ECO:0000259" key="3">
    <source>
        <dbReference type="PROSITE" id="PS50168"/>
    </source>
</evidence>
<dbReference type="Pfam" id="PF20694">
    <property type="entry name" value="TRADD-like_N"/>
    <property type="match status" value="1"/>
</dbReference>
<dbReference type="PANTHER" id="PTHR48169">
    <property type="entry name" value="DED DOMAIN-CONTAINING PROTEIN"/>
    <property type="match status" value="1"/>
</dbReference>
<dbReference type="EMBL" id="CALNXI010000063">
    <property type="protein sequence ID" value="CAH3017453.1"/>
    <property type="molecule type" value="Genomic_DNA"/>
</dbReference>
<keyword evidence="1" id="KW-0175">Coiled coil</keyword>
<dbReference type="Gene3D" id="1.10.533.10">
    <property type="entry name" value="Death Domain, Fas"/>
    <property type="match status" value="2"/>
</dbReference>
<feature type="domain" description="DED" evidence="3">
    <location>
        <begin position="5"/>
        <end position="83"/>
    </location>
</feature>
<gene>
    <name evidence="4" type="ORF">PEVE_00037873</name>
</gene>
<dbReference type="Proteomes" id="UP001159427">
    <property type="component" value="Unassembled WGS sequence"/>
</dbReference>
<evidence type="ECO:0000256" key="2">
    <source>
        <dbReference type="SAM" id="MobiDB-lite"/>
    </source>
</evidence>
<keyword evidence="5" id="KW-1185">Reference proteome</keyword>
<comment type="caution">
    <text evidence="4">The sequence shown here is derived from an EMBL/GenBank/DDBJ whole genome shotgun (WGS) entry which is preliminary data.</text>
</comment>
<feature type="compositionally biased region" description="Polar residues" evidence="2">
    <location>
        <begin position="416"/>
        <end position="425"/>
    </location>
</feature>
<proteinExistence type="predicted"/>
<dbReference type="InterPro" id="IPR011029">
    <property type="entry name" value="DEATH-like_dom_sf"/>
</dbReference>
<organism evidence="4 5">
    <name type="scientific">Porites evermanni</name>
    <dbReference type="NCBI Taxonomy" id="104178"/>
    <lineage>
        <taxon>Eukaryota</taxon>
        <taxon>Metazoa</taxon>
        <taxon>Cnidaria</taxon>
        <taxon>Anthozoa</taxon>
        <taxon>Hexacorallia</taxon>
        <taxon>Scleractinia</taxon>
        <taxon>Fungiina</taxon>
        <taxon>Poritidae</taxon>
        <taxon>Porites</taxon>
    </lineage>
</organism>
<dbReference type="PROSITE" id="PS50168">
    <property type="entry name" value="DED"/>
    <property type="match status" value="2"/>
</dbReference>
<feature type="domain" description="DED" evidence="3">
    <location>
        <begin position="90"/>
        <end position="169"/>
    </location>
</feature>
<dbReference type="SUPFAM" id="SSF47986">
    <property type="entry name" value="DEATH domain"/>
    <property type="match status" value="2"/>
</dbReference>
<dbReference type="InterPro" id="IPR001875">
    <property type="entry name" value="DED_dom"/>
</dbReference>
<accession>A0ABN8LP41</accession>
<name>A0ABN8LP41_9CNID</name>
<feature type="coiled-coil region" evidence="1">
    <location>
        <begin position="637"/>
        <end position="667"/>
    </location>
</feature>
<dbReference type="Pfam" id="PF01335">
    <property type="entry name" value="DED"/>
    <property type="match status" value="1"/>
</dbReference>
<protein>
    <recommendedName>
        <fullName evidence="3">DED domain-containing protein</fullName>
    </recommendedName>
</protein>
<feature type="region of interest" description="Disordered" evidence="2">
    <location>
        <begin position="395"/>
        <end position="440"/>
    </location>
</feature>
<reference evidence="4 5" key="1">
    <citation type="submission" date="2022-05" db="EMBL/GenBank/DDBJ databases">
        <authorList>
            <consortium name="Genoscope - CEA"/>
            <person name="William W."/>
        </authorList>
    </citation>
    <scope>NUCLEOTIDE SEQUENCE [LARGE SCALE GENOMIC DNA]</scope>
</reference>